<dbReference type="EMBL" id="LAZR01000110">
    <property type="protein sequence ID" value="KKN90465.1"/>
    <property type="molecule type" value="Genomic_DNA"/>
</dbReference>
<proteinExistence type="predicted"/>
<reference evidence="1" key="1">
    <citation type="journal article" date="2015" name="Nature">
        <title>Complex archaea that bridge the gap between prokaryotes and eukaryotes.</title>
        <authorList>
            <person name="Spang A."/>
            <person name="Saw J.H."/>
            <person name="Jorgensen S.L."/>
            <person name="Zaremba-Niedzwiedzka K."/>
            <person name="Martijn J."/>
            <person name="Lind A.E."/>
            <person name="van Eijk R."/>
            <person name="Schleper C."/>
            <person name="Guy L."/>
            <person name="Ettema T.J."/>
        </authorList>
    </citation>
    <scope>NUCLEOTIDE SEQUENCE</scope>
</reference>
<accession>A0A0F9UBA9</accession>
<evidence type="ECO:0000313" key="1">
    <source>
        <dbReference type="EMBL" id="KKN90465.1"/>
    </source>
</evidence>
<sequence>MYYAFRHHRAVIDRIAELNEMDYDAKRDIDPVSARARDKAMHFLGRRPDLSIGMSVSATKTGGLILDFIRHGREYLVKIEEKGVVSVLAGTDGDHKEPVSIISRAITLDFLSQLDTELPDPIGPNSDPASERYRVPASGMIASAMAGRAGVYEVRTDTGTLLGFRNQKISYGFDLTCFRVPEGMNTSSKKVDEIAREVSRIRGGVMLARRFNKGPLVSLHDLTEFPKTLLANGSLQGGCKLIELQEEVALSAA</sequence>
<gene>
    <name evidence="1" type="ORF">LCGC14_0228340</name>
</gene>
<organism evidence="1">
    <name type="scientific">marine sediment metagenome</name>
    <dbReference type="NCBI Taxonomy" id="412755"/>
    <lineage>
        <taxon>unclassified sequences</taxon>
        <taxon>metagenomes</taxon>
        <taxon>ecological metagenomes</taxon>
    </lineage>
</organism>
<protein>
    <submittedName>
        <fullName evidence="1">Uncharacterized protein</fullName>
    </submittedName>
</protein>
<name>A0A0F9UBA9_9ZZZZ</name>
<comment type="caution">
    <text evidence="1">The sequence shown here is derived from an EMBL/GenBank/DDBJ whole genome shotgun (WGS) entry which is preliminary data.</text>
</comment>
<dbReference type="AlphaFoldDB" id="A0A0F9UBA9"/>